<accession>A0A657PN63</accession>
<gene>
    <name evidence="1" type="ORF">B0D84_03015</name>
    <name evidence="2" type="ORF">C3L24_01160</name>
</gene>
<reference evidence="2 4" key="2">
    <citation type="submission" date="2018-01" db="EMBL/GenBank/DDBJ databases">
        <title>Novel co-symbiosis in the lucinid bivalve Phacoides pectinatus.</title>
        <authorList>
            <person name="Lim S.J."/>
            <person name="Davis B.G."/>
            <person name="Gill D.E."/>
            <person name="Engel A.S."/>
            <person name="Anderson L.C."/>
            <person name="Campbell B.J."/>
        </authorList>
    </citation>
    <scope>NUCLEOTIDE SEQUENCE [LARGE SCALE GENOMIC DNA]</scope>
    <source>
        <strain evidence="2">N3_P5</strain>
    </source>
</reference>
<dbReference type="EMBL" id="MUIE01000200">
    <property type="protein sequence ID" value="OQX34851.1"/>
    <property type="molecule type" value="Genomic_DNA"/>
</dbReference>
<dbReference type="Proteomes" id="UP000243361">
    <property type="component" value="Unassembled WGS sequence"/>
</dbReference>
<dbReference type="Proteomes" id="UP000250928">
    <property type="component" value="Unassembled WGS sequence"/>
</dbReference>
<dbReference type="AlphaFoldDB" id="A0A657PN63"/>
<dbReference type="EMBL" id="PQCO01000076">
    <property type="protein sequence ID" value="PUE05459.1"/>
    <property type="molecule type" value="Genomic_DNA"/>
</dbReference>
<organism evidence="1 3">
    <name type="scientific">Candidatus Sedimenticola endophacoides</name>
    <dbReference type="NCBI Taxonomy" id="2548426"/>
    <lineage>
        <taxon>Bacteria</taxon>
        <taxon>Pseudomonadati</taxon>
        <taxon>Pseudomonadota</taxon>
        <taxon>Gammaproteobacteria</taxon>
        <taxon>Chromatiales</taxon>
        <taxon>Sedimenticolaceae</taxon>
        <taxon>Sedimenticola</taxon>
    </lineage>
</organism>
<proteinExistence type="predicted"/>
<name>A0A657PN63_9GAMM</name>
<evidence type="ECO:0000313" key="3">
    <source>
        <dbReference type="Proteomes" id="UP000243361"/>
    </source>
</evidence>
<protein>
    <recommendedName>
        <fullName evidence="5">Lipoprotein</fullName>
    </recommendedName>
</protein>
<comment type="caution">
    <text evidence="1">The sequence shown here is derived from an EMBL/GenBank/DDBJ whole genome shotgun (WGS) entry which is preliminary data.</text>
</comment>
<keyword evidence="3" id="KW-1185">Reference proteome</keyword>
<dbReference type="PROSITE" id="PS51257">
    <property type="entry name" value="PROKAR_LIPOPROTEIN"/>
    <property type="match status" value="1"/>
</dbReference>
<evidence type="ECO:0000313" key="2">
    <source>
        <dbReference type="EMBL" id="PUE05459.1"/>
    </source>
</evidence>
<evidence type="ECO:0000313" key="1">
    <source>
        <dbReference type="EMBL" id="OQX34851.1"/>
    </source>
</evidence>
<sequence length="63" mass="7114">MRIPRLILVLTLGLSACDGTVSPPYLNYQDCKLKRAADYRNKGASQFKADLEARAECRALYHQ</sequence>
<evidence type="ECO:0000313" key="4">
    <source>
        <dbReference type="Proteomes" id="UP000250928"/>
    </source>
</evidence>
<evidence type="ECO:0008006" key="5">
    <source>
        <dbReference type="Google" id="ProtNLM"/>
    </source>
</evidence>
<reference evidence="1 3" key="1">
    <citation type="submission" date="2017-02" db="EMBL/GenBank/DDBJ databases">
        <title>Novel co-symbiosis in the unique lucinid bivalve Phacoides pectinatus.</title>
        <authorList>
            <person name="Lim S.J."/>
            <person name="Davis B.G."/>
            <person name="Gill D.E."/>
            <person name="Engel A.S."/>
            <person name="Anderson L.C."/>
            <person name="Campbell B.J."/>
        </authorList>
    </citation>
    <scope>NUCLEOTIDE SEQUENCE [LARGE SCALE GENOMIC DNA]</scope>
    <source>
        <strain evidence="1">LUC13016_P6</strain>
    </source>
</reference>